<dbReference type="GO" id="GO:0008829">
    <property type="term" value="F:dCTP deaminase activity"/>
    <property type="evidence" value="ECO:0007669"/>
    <property type="project" value="InterPro"/>
</dbReference>
<protein>
    <submittedName>
        <fullName evidence="3">Putative deoxyuridine 5'-triphosphate nucleotidohydrolase</fullName>
    </submittedName>
</protein>
<dbReference type="Proteomes" id="UP000053961">
    <property type="component" value="Unassembled WGS sequence"/>
</dbReference>
<comment type="caution">
    <text evidence="3">The sequence shown here is derived from an EMBL/GenBank/DDBJ whole genome shotgun (WGS) entry which is preliminary data.</text>
</comment>
<dbReference type="PATRIC" id="fig|301375.6.peg.245"/>
<evidence type="ECO:0000256" key="2">
    <source>
        <dbReference type="ARBA" id="ARBA00023080"/>
    </source>
</evidence>
<evidence type="ECO:0000313" key="3">
    <source>
        <dbReference type="EMBL" id="KUK43308.1"/>
    </source>
</evidence>
<dbReference type="Pfam" id="PF22769">
    <property type="entry name" value="DCD"/>
    <property type="match status" value="1"/>
</dbReference>
<organism evidence="3 6">
    <name type="scientific">Methanothrix harundinacea</name>
    <dbReference type="NCBI Taxonomy" id="301375"/>
    <lineage>
        <taxon>Archaea</taxon>
        <taxon>Methanobacteriati</taxon>
        <taxon>Methanobacteriota</taxon>
        <taxon>Stenosarchaea group</taxon>
        <taxon>Methanomicrobia</taxon>
        <taxon>Methanotrichales</taxon>
        <taxon>Methanotrichaceae</taxon>
        <taxon>Methanothrix</taxon>
    </lineage>
</organism>
<dbReference type="AlphaFoldDB" id="A0A101FRW0"/>
<keyword evidence="1 3" id="KW-0378">Hydrolase</keyword>
<dbReference type="InterPro" id="IPR033704">
    <property type="entry name" value="dUTPase_trimeric"/>
</dbReference>
<dbReference type="Gene3D" id="2.70.40.10">
    <property type="match status" value="1"/>
</dbReference>
<dbReference type="EMBL" id="LGFT01000088">
    <property type="protein sequence ID" value="KUK43308.1"/>
    <property type="molecule type" value="Genomic_DNA"/>
</dbReference>
<reference evidence="4" key="1">
    <citation type="journal article" date="2015" name="MBio">
        <title>Genome-resolved metagenomic analysis reveals roles for candidate phyla and other microbial community members in biogeochemical transformations in oil reservoirs.</title>
        <authorList>
            <person name="Hu P."/>
            <person name="Tom L."/>
            <person name="Singh A."/>
            <person name="Thomas B.C."/>
            <person name="Baker B.J."/>
            <person name="Piceno Y.M."/>
            <person name="Andersen G.L."/>
            <person name="Banfield J.F."/>
        </authorList>
    </citation>
    <scope>NUCLEOTIDE SEQUENCE [LARGE SCALE GENOMIC DNA]</scope>
    <source>
        <strain evidence="4">56_747</strain>
    </source>
</reference>
<dbReference type="CDD" id="cd07557">
    <property type="entry name" value="trimeric_dUTPase"/>
    <property type="match status" value="1"/>
</dbReference>
<dbReference type="EMBL" id="LGHB01000018">
    <property type="protein sequence ID" value="KUK96194.1"/>
    <property type="molecule type" value="Genomic_DNA"/>
</dbReference>
<dbReference type="PANTHER" id="PTHR42680:SF1">
    <property type="entry name" value="DEOXYURIDINE 5'-TRIPHOSPHATE NUCLEOTIDOHYDROLASE"/>
    <property type="match status" value="1"/>
</dbReference>
<sequence length="168" mass="18565">MAIIAGKELGEILERGVVREMIDPEVQVQICGVDLSLRSVERFVTAGAVDYDNKERQVSETEEVPFDEAGWVCLEAGCYLVTFNEAVSIPKTITALARPRSSLLRSGATVETALWDPGYRGRSQSLLVVHNPFGLMLKRNARLIQLAFYRLSAIAEKGYGGAYQNENL</sequence>
<dbReference type="GO" id="GO:0006229">
    <property type="term" value="P:dUTP biosynthetic process"/>
    <property type="evidence" value="ECO:0007669"/>
    <property type="project" value="InterPro"/>
</dbReference>
<keyword evidence="2" id="KW-0546">Nucleotide metabolism</keyword>
<reference evidence="5 6" key="2">
    <citation type="journal article" date="2015" name="MBio">
        <title>Genome-Resolved Metagenomic Analysis Reveals Roles for Candidate Phyla and Other Microbial Community Members in Biogeochemical Transformations in Oil Reservoirs.</title>
        <authorList>
            <person name="Hu P."/>
            <person name="Tom L."/>
            <person name="Singh A."/>
            <person name="Thomas B.C."/>
            <person name="Baker B.J."/>
            <person name="Piceno Y.M."/>
            <person name="Andersen G.L."/>
            <person name="Banfield J.F."/>
        </authorList>
    </citation>
    <scope>NUCLEOTIDE SEQUENCE [LARGE SCALE GENOMIC DNA]</scope>
    <source>
        <strain evidence="3">57_489</strain>
    </source>
</reference>
<dbReference type="InterPro" id="IPR011962">
    <property type="entry name" value="dCTP_deaminase"/>
</dbReference>
<accession>A0A101FRW0</accession>
<evidence type="ECO:0000256" key="1">
    <source>
        <dbReference type="ARBA" id="ARBA00022801"/>
    </source>
</evidence>
<gene>
    <name evidence="3" type="ORF">XD72_2314</name>
    <name evidence="4" type="ORF">XE07_1306</name>
</gene>
<dbReference type="InterPro" id="IPR036157">
    <property type="entry name" value="dUTPase-like_sf"/>
</dbReference>
<evidence type="ECO:0000313" key="6">
    <source>
        <dbReference type="Proteomes" id="UP000057043"/>
    </source>
</evidence>
<dbReference type="Proteomes" id="UP000057043">
    <property type="component" value="Unassembled WGS sequence"/>
</dbReference>
<dbReference type="PANTHER" id="PTHR42680">
    <property type="entry name" value="DCTP DEAMINASE"/>
    <property type="match status" value="1"/>
</dbReference>
<evidence type="ECO:0000313" key="4">
    <source>
        <dbReference type="EMBL" id="KUK96194.1"/>
    </source>
</evidence>
<evidence type="ECO:0000313" key="5">
    <source>
        <dbReference type="Proteomes" id="UP000053961"/>
    </source>
</evidence>
<name>A0A101FRW0_9EURY</name>
<dbReference type="SUPFAM" id="SSF51283">
    <property type="entry name" value="dUTPase-like"/>
    <property type="match status" value="1"/>
</dbReference>
<proteinExistence type="predicted"/>
<dbReference type="NCBIfam" id="NF002598">
    <property type="entry name" value="PRK02253.1"/>
    <property type="match status" value="1"/>
</dbReference>